<keyword evidence="5" id="KW-0472">Membrane</keyword>
<dbReference type="InterPro" id="IPR019786">
    <property type="entry name" value="Zinc_finger_PHD-type_CS"/>
</dbReference>
<keyword evidence="2" id="KW-0479">Metal-binding</keyword>
<dbReference type="Gramene" id="OIT01393">
    <property type="protein sequence ID" value="OIT01393"/>
    <property type="gene ID" value="A4A49_36669"/>
</dbReference>
<gene>
    <name evidence="8" type="ORF">A4A49_36669</name>
</gene>
<dbReference type="AlphaFoldDB" id="A0A1J6J2A4"/>
<dbReference type="GO" id="GO:0016020">
    <property type="term" value="C:membrane"/>
    <property type="evidence" value="ECO:0007669"/>
    <property type="project" value="UniProtKB-SubCell"/>
</dbReference>
<dbReference type="InterPro" id="IPR001841">
    <property type="entry name" value="Znf_RING"/>
</dbReference>
<comment type="subcellular location">
    <subcellularLocation>
        <location evidence="1">Membrane</location>
    </subcellularLocation>
</comment>
<name>A0A1J6J2A4_NICAT</name>
<keyword evidence="4" id="KW-0862">Zinc</keyword>
<protein>
    <recommendedName>
        <fullName evidence="7">RING-type domain-containing protein</fullName>
    </recommendedName>
</protein>
<reference evidence="8" key="1">
    <citation type="submission" date="2016-11" db="EMBL/GenBank/DDBJ databases">
        <title>The genome of Nicotiana attenuata.</title>
        <authorList>
            <person name="Xu S."/>
            <person name="Brockmoeller T."/>
            <person name="Gaquerel E."/>
            <person name="Navarro A."/>
            <person name="Kuhl H."/>
            <person name="Gase K."/>
            <person name="Ling Z."/>
            <person name="Zhou W."/>
            <person name="Kreitzer C."/>
            <person name="Stanke M."/>
            <person name="Tang H."/>
            <person name="Lyons E."/>
            <person name="Pandey P."/>
            <person name="Pandey S.P."/>
            <person name="Timmermann B."/>
            <person name="Baldwin I.T."/>
        </authorList>
    </citation>
    <scope>NUCLEOTIDE SEQUENCE [LARGE SCALE GENOMIC DNA]</scope>
    <source>
        <strain evidence="8">UT</strain>
    </source>
</reference>
<evidence type="ECO:0000256" key="5">
    <source>
        <dbReference type="ARBA" id="ARBA00023136"/>
    </source>
</evidence>
<dbReference type="Pfam" id="PF13639">
    <property type="entry name" value="zf-RING_2"/>
    <property type="match status" value="1"/>
</dbReference>
<dbReference type="PROSITE" id="PS50089">
    <property type="entry name" value="ZF_RING_2"/>
    <property type="match status" value="1"/>
</dbReference>
<dbReference type="SUPFAM" id="SSF57850">
    <property type="entry name" value="RING/U-box"/>
    <property type="match status" value="1"/>
</dbReference>
<dbReference type="Proteomes" id="UP000187609">
    <property type="component" value="Unassembled WGS sequence"/>
</dbReference>
<dbReference type="PANTHER" id="PTHR46151">
    <property type="entry name" value="NEP1-INTERACTING PROTEIN-LIKE 2"/>
    <property type="match status" value="1"/>
</dbReference>
<dbReference type="EMBL" id="MJEQ01037189">
    <property type="protein sequence ID" value="OIT01393.1"/>
    <property type="molecule type" value="Genomic_DNA"/>
</dbReference>
<dbReference type="PROSITE" id="PS01359">
    <property type="entry name" value="ZF_PHD_1"/>
    <property type="match status" value="1"/>
</dbReference>
<evidence type="ECO:0000256" key="4">
    <source>
        <dbReference type="ARBA" id="ARBA00022833"/>
    </source>
</evidence>
<keyword evidence="9" id="KW-1185">Reference proteome</keyword>
<dbReference type="Gene3D" id="3.30.40.10">
    <property type="entry name" value="Zinc/RING finger domain, C3HC4 (zinc finger)"/>
    <property type="match status" value="1"/>
</dbReference>
<evidence type="ECO:0000313" key="9">
    <source>
        <dbReference type="Proteomes" id="UP000187609"/>
    </source>
</evidence>
<dbReference type="InterPro" id="IPR013083">
    <property type="entry name" value="Znf_RING/FYVE/PHD"/>
</dbReference>
<evidence type="ECO:0000313" key="8">
    <source>
        <dbReference type="EMBL" id="OIT01393.1"/>
    </source>
</evidence>
<evidence type="ECO:0000256" key="3">
    <source>
        <dbReference type="ARBA" id="ARBA00022771"/>
    </source>
</evidence>
<accession>A0A1J6J2A4</accession>
<evidence type="ECO:0000256" key="6">
    <source>
        <dbReference type="PROSITE-ProRule" id="PRU00175"/>
    </source>
</evidence>
<evidence type="ECO:0000256" key="2">
    <source>
        <dbReference type="ARBA" id="ARBA00022723"/>
    </source>
</evidence>
<dbReference type="OMA" id="TFWIPYD"/>
<proteinExistence type="predicted"/>
<organism evidence="8 9">
    <name type="scientific">Nicotiana attenuata</name>
    <name type="common">Coyote tobacco</name>
    <dbReference type="NCBI Taxonomy" id="49451"/>
    <lineage>
        <taxon>Eukaryota</taxon>
        <taxon>Viridiplantae</taxon>
        <taxon>Streptophyta</taxon>
        <taxon>Embryophyta</taxon>
        <taxon>Tracheophyta</taxon>
        <taxon>Spermatophyta</taxon>
        <taxon>Magnoliopsida</taxon>
        <taxon>eudicotyledons</taxon>
        <taxon>Gunneridae</taxon>
        <taxon>Pentapetalae</taxon>
        <taxon>asterids</taxon>
        <taxon>lamiids</taxon>
        <taxon>Solanales</taxon>
        <taxon>Solanaceae</taxon>
        <taxon>Nicotianoideae</taxon>
        <taxon>Nicotianeae</taxon>
        <taxon>Nicotiana</taxon>
    </lineage>
</organism>
<comment type="caution">
    <text evidence="8">The sequence shown here is derived from an EMBL/GenBank/DDBJ whole genome shotgun (WGS) entry which is preliminary data.</text>
</comment>
<dbReference type="PANTHER" id="PTHR46151:SF25">
    <property type="entry name" value="RING-TYPE DOMAIN-CONTAINING PROTEIN"/>
    <property type="match status" value="1"/>
</dbReference>
<sequence length="288" mass="33423">MPKLRSLVRKRAAARAFTLVPSCMYKEGTDVCVTCSQSNGGAMLLRENLCKFDNNQTVHSTIGFPLKVSVVVMRCSSALSSSYYISDHITEQTFWIPYDSIFSDHDASNIISKIICLMNVPFSLDHKLKWRGIGYQDFKISNTTLTNKDTLIFKTMKFAQSMKDCSSKEDCWYMNLEISKITYLPHKKFMEIYNMMGQDYNLKTWLWTQGELNTRIAAFELQKKIGIKKMRFEASEIKDTCSICCEEFLEGCIVYCINQCSHVYHEVCILEWLLRRNWSCPYCRSKLV</sequence>
<evidence type="ECO:0000256" key="1">
    <source>
        <dbReference type="ARBA" id="ARBA00004370"/>
    </source>
</evidence>
<feature type="domain" description="RING-type" evidence="7">
    <location>
        <begin position="241"/>
        <end position="284"/>
    </location>
</feature>
<evidence type="ECO:0000259" key="7">
    <source>
        <dbReference type="PROSITE" id="PS50089"/>
    </source>
</evidence>
<dbReference type="CDD" id="cd16448">
    <property type="entry name" value="RING-H2"/>
    <property type="match status" value="1"/>
</dbReference>
<dbReference type="GO" id="GO:0008270">
    <property type="term" value="F:zinc ion binding"/>
    <property type="evidence" value="ECO:0007669"/>
    <property type="project" value="UniProtKB-KW"/>
</dbReference>
<keyword evidence="3 6" id="KW-0863">Zinc-finger</keyword>